<organism evidence="17 18">
    <name type="scientific">Corynebacterium uropygiale</name>
    <dbReference type="NCBI Taxonomy" id="1775911"/>
    <lineage>
        <taxon>Bacteria</taxon>
        <taxon>Bacillati</taxon>
        <taxon>Actinomycetota</taxon>
        <taxon>Actinomycetes</taxon>
        <taxon>Mycobacteriales</taxon>
        <taxon>Corynebacteriaceae</taxon>
        <taxon>Corynebacterium</taxon>
    </lineage>
</organism>
<dbReference type="GO" id="GO:0043171">
    <property type="term" value="P:peptide catabolic process"/>
    <property type="evidence" value="ECO:0007669"/>
    <property type="project" value="TreeGrafter"/>
</dbReference>
<dbReference type="RefSeq" id="WP_236118331.1">
    <property type="nucleotide sequence ID" value="NZ_JAKGSI010000002.1"/>
</dbReference>
<gene>
    <name evidence="17" type="primary">pepN</name>
    <name evidence="17" type="ORF">L1O03_05015</name>
</gene>
<dbReference type="GO" id="GO:0006508">
    <property type="term" value="P:proteolysis"/>
    <property type="evidence" value="ECO:0007669"/>
    <property type="project" value="UniProtKB-KW"/>
</dbReference>
<evidence type="ECO:0000256" key="7">
    <source>
        <dbReference type="ARBA" id="ARBA00022670"/>
    </source>
</evidence>
<dbReference type="Gene3D" id="2.60.40.1730">
    <property type="entry name" value="tricorn interacting facor f3 domain"/>
    <property type="match status" value="1"/>
</dbReference>
<dbReference type="InterPro" id="IPR027268">
    <property type="entry name" value="Peptidase_M4/M1_CTD_sf"/>
</dbReference>
<dbReference type="CDD" id="cd09602">
    <property type="entry name" value="M1_APN"/>
    <property type="match status" value="1"/>
</dbReference>
<evidence type="ECO:0000256" key="10">
    <source>
        <dbReference type="ARBA" id="ARBA00022833"/>
    </source>
</evidence>
<evidence type="ECO:0000313" key="18">
    <source>
        <dbReference type="Proteomes" id="UP001139336"/>
    </source>
</evidence>
<comment type="catalytic activity">
    <reaction evidence="1">
        <text>Release of an N-terminal amino acid, Xaa-|-Yaa- from a peptide, amide or arylamide. Xaa is preferably Ala, but may be most amino acids including Pro (slow action). When a terminal hydrophobic residue is followed by a prolyl residue, the two may be released as an intact Xaa-Pro dipeptide.</text>
        <dbReference type="EC" id="3.4.11.2"/>
    </reaction>
</comment>
<dbReference type="Pfam" id="PF01433">
    <property type="entry name" value="Peptidase_M1"/>
    <property type="match status" value="1"/>
</dbReference>
<evidence type="ECO:0000259" key="16">
    <source>
        <dbReference type="Pfam" id="PF17900"/>
    </source>
</evidence>
<sequence length="844" mass="94291">MSESTITRQTCRERSRVVRDPHVDLALDVSRAGSGAETLSVEATWTFRSEATQTHLDYLGEVLSIQINGVERDPEACASEGIIRIDGLEPGEQARVKILGASRYSRTGQGLHRFVDGEDTYLYSHCEPSDARRIFPCFEQPDIKSRVRVSLVVPSGWKAFSLGNPEKEEELDGGRRRVTFSLTPPVSSYLTAFAAGPYVGESTTWTDPRTGVTHDVGVWCRKAMREFLDAEDFLAMTTRGLSWFCDLFDSPFPWLRYDSILVPEYNLGAMENPGLVTFAEKYIFRDQPTDAERAARANTLLHEMSHMWFGDEVTPEWWDDLWLKESFAEYMGAAASVATTAHTDAWVNFAGRRTAWAIEQDELPTTHPIAADIPDVDAARQNFDGITYAKGAAVLRQLVHFVGEDVFTDATRRYFRAHAYETATFQDYIAELSAASGRDLSEWVCLWLQTSGVDMISVEREGSCLRLRTLERPARPHRVDIGLFEVKGGVLSRRATLDVELHGEENSVDTGLPPEELAELLVLVNDHAHSYCLASLDARSLSLIDQYLSTLDDALSRTVIWQQLWNLVRRGELPPEHFVNLVSIHAWAERNATTLGTILDQAEQCVEHYTPAAQRPKARRRLATNLQSLLTDAEAGSDEQRILLGAAIRAWGAADDKDSGPTLRSYLHSEVLPGLELGPTLRWNILCALRSLGLMGEEELAEEHARDNTLTGAVRFFEATYSAPGRRAALLEKLLTPGELSNDEVRAGLAAWNRPGEAAGKERAELLGVETYLDSVEEWWAKYPMEMSTRLIAGLIPAADLEGAEAIQRWLEERPDLPGGLRRTLVESADRVRRAAEICARQEK</sequence>
<feature type="domain" description="Peptidase M1 membrane alanine aminopeptidase" evidence="14">
    <location>
        <begin position="236"/>
        <end position="445"/>
    </location>
</feature>
<evidence type="ECO:0000256" key="6">
    <source>
        <dbReference type="ARBA" id="ARBA00022438"/>
    </source>
</evidence>
<dbReference type="Pfam" id="PF11838">
    <property type="entry name" value="ERAP1_C"/>
    <property type="match status" value="1"/>
</dbReference>
<evidence type="ECO:0000313" key="17">
    <source>
        <dbReference type="EMBL" id="MCF4006538.1"/>
    </source>
</evidence>
<dbReference type="GO" id="GO:0016020">
    <property type="term" value="C:membrane"/>
    <property type="evidence" value="ECO:0007669"/>
    <property type="project" value="TreeGrafter"/>
</dbReference>
<dbReference type="GO" id="GO:0005615">
    <property type="term" value="C:extracellular space"/>
    <property type="evidence" value="ECO:0007669"/>
    <property type="project" value="TreeGrafter"/>
</dbReference>
<dbReference type="Gene3D" id="1.10.390.10">
    <property type="entry name" value="Neutral Protease Domain 2"/>
    <property type="match status" value="1"/>
</dbReference>
<dbReference type="InterPro" id="IPR014782">
    <property type="entry name" value="Peptidase_M1_dom"/>
</dbReference>
<evidence type="ECO:0000256" key="11">
    <source>
        <dbReference type="ARBA" id="ARBA00023049"/>
    </source>
</evidence>
<dbReference type="GO" id="GO:0016285">
    <property type="term" value="F:alanyl aminopeptidase activity"/>
    <property type="evidence" value="ECO:0007669"/>
    <property type="project" value="UniProtKB-EC"/>
</dbReference>
<dbReference type="InterPro" id="IPR024571">
    <property type="entry name" value="ERAP1-like_C_dom"/>
</dbReference>
<keyword evidence="11" id="KW-0482">Metalloprotease</keyword>
<dbReference type="SUPFAM" id="SSF63737">
    <property type="entry name" value="Leukotriene A4 hydrolase N-terminal domain"/>
    <property type="match status" value="1"/>
</dbReference>
<dbReference type="NCBIfam" id="TIGR02412">
    <property type="entry name" value="pepN_strep_liv"/>
    <property type="match status" value="1"/>
</dbReference>
<comment type="similarity">
    <text evidence="3">Belongs to the peptidase M1 family.</text>
</comment>
<proteinExistence type="inferred from homology"/>
<reference evidence="17" key="1">
    <citation type="submission" date="2022-01" db="EMBL/GenBank/DDBJ databases">
        <title>Corynebacterium sp. nov isolated from isolated from the feces of the greater white-fronted geese (Anser albifrons) at Poyang Lake, PR China.</title>
        <authorList>
            <person name="Liu Q."/>
        </authorList>
    </citation>
    <scope>NUCLEOTIDE SEQUENCE</scope>
    <source>
        <strain evidence="17">JCM 32435</strain>
    </source>
</reference>
<dbReference type="GO" id="GO:0070006">
    <property type="term" value="F:metalloaminopeptidase activity"/>
    <property type="evidence" value="ECO:0007669"/>
    <property type="project" value="TreeGrafter"/>
</dbReference>
<dbReference type="Pfam" id="PF17900">
    <property type="entry name" value="Peptidase_M1_N"/>
    <property type="match status" value="1"/>
</dbReference>
<evidence type="ECO:0000256" key="12">
    <source>
        <dbReference type="ARBA" id="ARBA00029811"/>
    </source>
</evidence>
<name>A0A9X1QRQ2_9CORY</name>
<keyword evidence="6 17" id="KW-0031">Aminopeptidase</keyword>
<evidence type="ECO:0000256" key="4">
    <source>
        <dbReference type="ARBA" id="ARBA00012564"/>
    </source>
</evidence>
<evidence type="ECO:0000256" key="1">
    <source>
        <dbReference type="ARBA" id="ARBA00000098"/>
    </source>
</evidence>
<dbReference type="GO" id="GO:0042277">
    <property type="term" value="F:peptide binding"/>
    <property type="evidence" value="ECO:0007669"/>
    <property type="project" value="TreeGrafter"/>
</dbReference>
<evidence type="ECO:0000256" key="9">
    <source>
        <dbReference type="ARBA" id="ARBA00022801"/>
    </source>
</evidence>
<keyword evidence="9 17" id="KW-0378">Hydrolase</keyword>
<evidence type="ECO:0000256" key="13">
    <source>
        <dbReference type="ARBA" id="ARBA00031533"/>
    </source>
</evidence>
<keyword evidence="7" id="KW-0645">Protease</keyword>
<evidence type="ECO:0000256" key="8">
    <source>
        <dbReference type="ARBA" id="ARBA00022723"/>
    </source>
</evidence>
<keyword evidence="8" id="KW-0479">Metal-binding</keyword>
<comment type="caution">
    <text evidence="17">The sequence shown here is derived from an EMBL/GenBank/DDBJ whole genome shotgun (WGS) entry which is preliminary data.</text>
</comment>
<dbReference type="AlphaFoldDB" id="A0A9X1QRQ2"/>
<keyword evidence="10" id="KW-0862">Zinc</keyword>
<dbReference type="InterPro" id="IPR050344">
    <property type="entry name" value="Peptidase_M1_aminopeptidases"/>
</dbReference>
<evidence type="ECO:0000256" key="2">
    <source>
        <dbReference type="ARBA" id="ARBA00001947"/>
    </source>
</evidence>
<dbReference type="PRINTS" id="PR00756">
    <property type="entry name" value="ALADIPTASE"/>
</dbReference>
<dbReference type="GO" id="GO:0008270">
    <property type="term" value="F:zinc ion binding"/>
    <property type="evidence" value="ECO:0007669"/>
    <property type="project" value="InterPro"/>
</dbReference>
<dbReference type="InterPro" id="IPR045357">
    <property type="entry name" value="Aminopeptidase_N-like_N"/>
</dbReference>
<dbReference type="GO" id="GO:0005737">
    <property type="term" value="C:cytoplasm"/>
    <property type="evidence" value="ECO:0007669"/>
    <property type="project" value="TreeGrafter"/>
</dbReference>
<dbReference type="EMBL" id="JAKGSI010000002">
    <property type="protein sequence ID" value="MCF4006538.1"/>
    <property type="molecule type" value="Genomic_DNA"/>
</dbReference>
<comment type="cofactor">
    <cofactor evidence="2">
        <name>Zn(2+)</name>
        <dbReference type="ChEBI" id="CHEBI:29105"/>
    </cofactor>
</comment>
<evidence type="ECO:0000256" key="5">
    <source>
        <dbReference type="ARBA" id="ARBA00015611"/>
    </source>
</evidence>
<dbReference type="InterPro" id="IPR012778">
    <property type="entry name" value="Pept_M1_aminopeptidase"/>
</dbReference>
<evidence type="ECO:0000256" key="3">
    <source>
        <dbReference type="ARBA" id="ARBA00010136"/>
    </source>
</evidence>
<accession>A0A9X1QRQ2</accession>
<dbReference type="InterPro" id="IPR042097">
    <property type="entry name" value="Aminopeptidase_N-like_N_sf"/>
</dbReference>
<keyword evidence="18" id="KW-1185">Reference proteome</keyword>
<feature type="domain" description="Aminopeptidase N-like N-terminal" evidence="16">
    <location>
        <begin position="91"/>
        <end position="190"/>
    </location>
</feature>
<evidence type="ECO:0000259" key="14">
    <source>
        <dbReference type="Pfam" id="PF01433"/>
    </source>
</evidence>
<dbReference type="SUPFAM" id="SSF55486">
    <property type="entry name" value="Metalloproteases ('zincins'), catalytic domain"/>
    <property type="match status" value="1"/>
</dbReference>
<dbReference type="PANTHER" id="PTHR11533:SF174">
    <property type="entry name" value="PUROMYCIN-SENSITIVE AMINOPEPTIDASE-RELATED"/>
    <property type="match status" value="1"/>
</dbReference>
<evidence type="ECO:0000259" key="15">
    <source>
        <dbReference type="Pfam" id="PF11838"/>
    </source>
</evidence>
<dbReference type="Proteomes" id="UP001139336">
    <property type="component" value="Unassembled WGS sequence"/>
</dbReference>
<dbReference type="InterPro" id="IPR001930">
    <property type="entry name" value="Peptidase_M1"/>
</dbReference>
<dbReference type="EC" id="3.4.11.2" evidence="4"/>
<feature type="domain" description="ERAP1-like C-terminal" evidence="15">
    <location>
        <begin position="521"/>
        <end position="834"/>
    </location>
</feature>
<protein>
    <recommendedName>
        <fullName evidence="5">Aminopeptidase N</fullName>
        <ecNumber evidence="4">3.4.11.2</ecNumber>
    </recommendedName>
    <alternativeName>
        <fullName evidence="12">Alanine aminopeptidase</fullName>
    </alternativeName>
    <alternativeName>
        <fullName evidence="13">Lysyl aminopeptidase</fullName>
    </alternativeName>
</protein>
<dbReference type="PANTHER" id="PTHR11533">
    <property type="entry name" value="PROTEASE M1 ZINC METALLOPROTEASE"/>
    <property type="match status" value="1"/>
</dbReference>